<feature type="region of interest" description="Disordered" evidence="1">
    <location>
        <begin position="72"/>
        <end position="96"/>
    </location>
</feature>
<sequence length="152" mass="16054">MDSSIQSIGASLRQNSAPPKGPGGPPSHENVINQFGQSLTEEQRTSILKTISELQESGASFEEIKGVVDGFLEDNGITPPSQRGPSGLGGGPLNNESVISQLTEEQLSSILAKVAELQESGASFDEVKYTVDTFLEETGIGPPIKGEHFSIQ</sequence>
<feature type="compositionally biased region" description="Polar residues" evidence="1">
    <location>
        <begin position="1"/>
        <end position="17"/>
    </location>
</feature>
<proteinExistence type="predicted"/>
<evidence type="ECO:0000256" key="1">
    <source>
        <dbReference type="SAM" id="MobiDB-lite"/>
    </source>
</evidence>
<protein>
    <submittedName>
        <fullName evidence="2">Uncharacterized protein</fullName>
    </submittedName>
</protein>
<dbReference type="EMBL" id="UINC01199146">
    <property type="protein sequence ID" value="SVE17431.1"/>
    <property type="molecule type" value="Genomic_DNA"/>
</dbReference>
<feature type="region of interest" description="Disordered" evidence="1">
    <location>
        <begin position="1"/>
        <end position="39"/>
    </location>
</feature>
<feature type="compositionally biased region" description="Polar residues" evidence="1">
    <location>
        <begin position="30"/>
        <end position="39"/>
    </location>
</feature>
<evidence type="ECO:0000313" key="2">
    <source>
        <dbReference type="EMBL" id="SVE17431.1"/>
    </source>
</evidence>
<organism evidence="2">
    <name type="scientific">marine metagenome</name>
    <dbReference type="NCBI Taxonomy" id="408172"/>
    <lineage>
        <taxon>unclassified sequences</taxon>
        <taxon>metagenomes</taxon>
        <taxon>ecological metagenomes</taxon>
    </lineage>
</organism>
<accession>A0A383BC75</accession>
<dbReference type="AlphaFoldDB" id="A0A383BC75"/>
<gene>
    <name evidence="2" type="ORF">METZ01_LOCUS470285</name>
</gene>
<name>A0A383BC75_9ZZZZ</name>
<reference evidence="2" key="1">
    <citation type="submission" date="2018-05" db="EMBL/GenBank/DDBJ databases">
        <authorList>
            <person name="Lanie J.A."/>
            <person name="Ng W.-L."/>
            <person name="Kazmierczak K.M."/>
            <person name="Andrzejewski T.M."/>
            <person name="Davidsen T.M."/>
            <person name="Wayne K.J."/>
            <person name="Tettelin H."/>
            <person name="Glass J.I."/>
            <person name="Rusch D."/>
            <person name="Podicherti R."/>
            <person name="Tsui H.-C.T."/>
            <person name="Winkler M.E."/>
        </authorList>
    </citation>
    <scope>NUCLEOTIDE SEQUENCE</scope>
</reference>